<dbReference type="FunFam" id="1.10.510.10:FF:000021">
    <property type="entry name" value="Serine/threonine protein kinase"/>
    <property type="match status" value="1"/>
</dbReference>
<keyword evidence="4 7" id="KW-0547">Nucleotide-binding</keyword>
<evidence type="ECO:0000313" key="12">
    <source>
        <dbReference type="Proteomes" id="UP000318704"/>
    </source>
</evidence>
<dbReference type="CDD" id="cd14014">
    <property type="entry name" value="STKc_PknB_like"/>
    <property type="match status" value="1"/>
</dbReference>
<dbReference type="AlphaFoldDB" id="A0A517W3A7"/>
<feature type="compositionally biased region" description="Polar residues" evidence="8">
    <location>
        <begin position="290"/>
        <end position="307"/>
    </location>
</feature>
<feature type="transmembrane region" description="Helical" evidence="9">
    <location>
        <begin position="342"/>
        <end position="359"/>
    </location>
</feature>
<dbReference type="InterPro" id="IPR000719">
    <property type="entry name" value="Prot_kinase_dom"/>
</dbReference>
<protein>
    <recommendedName>
        <fullName evidence="1">non-specific serine/threonine protein kinase</fullName>
        <ecNumber evidence="1">2.7.11.1</ecNumber>
    </recommendedName>
</protein>
<proteinExistence type="predicted"/>
<dbReference type="PROSITE" id="PS00108">
    <property type="entry name" value="PROTEIN_KINASE_ST"/>
    <property type="match status" value="1"/>
</dbReference>
<name>A0A517W3A7_9PLAN</name>
<dbReference type="RefSeq" id="WP_144989530.1">
    <property type="nucleotide sequence ID" value="NZ_CP037920.1"/>
</dbReference>
<evidence type="ECO:0000256" key="4">
    <source>
        <dbReference type="ARBA" id="ARBA00022741"/>
    </source>
</evidence>
<evidence type="ECO:0000256" key="6">
    <source>
        <dbReference type="ARBA" id="ARBA00022840"/>
    </source>
</evidence>
<dbReference type="SMART" id="SM00220">
    <property type="entry name" value="S_TKc"/>
    <property type="match status" value="1"/>
</dbReference>
<keyword evidence="5 11" id="KW-0418">Kinase</keyword>
<evidence type="ECO:0000256" key="5">
    <source>
        <dbReference type="ARBA" id="ARBA00022777"/>
    </source>
</evidence>
<feature type="region of interest" description="Disordered" evidence="8">
    <location>
        <begin position="290"/>
        <end position="314"/>
    </location>
</feature>
<dbReference type="GO" id="GO:0005524">
    <property type="term" value="F:ATP binding"/>
    <property type="evidence" value="ECO:0007669"/>
    <property type="project" value="UniProtKB-UniRule"/>
</dbReference>
<dbReference type="GO" id="GO:0004674">
    <property type="term" value="F:protein serine/threonine kinase activity"/>
    <property type="evidence" value="ECO:0007669"/>
    <property type="project" value="UniProtKB-KW"/>
</dbReference>
<evidence type="ECO:0000256" key="8">
    <source>
        <dbReference type="SAM" id="MobiDB-lite"/>
    </source>
</evidence>
<sequence>MNKHENEVTPERLGEYLIGKKIGAGGMGSVYLATNIHTDQQVAIKVLPSALAREPGFVERFHREIEALKKMHNPYVIEFYDSGVDNETYYYVMEYVEGETLTKRLHREKRIDWKTAVNISIQICSALKAAHDAGIIHRDLKPSNLILKEDDSIKLADFGVAQLFATEKLTVTGGIIGTAEYMSPEQAEGKRVTKQSDLYSLGAVMYVMLTGKPPFSGKTMLAIIQKQKYGQFDLPGRYVDDLPTWLEEIVCQLLEKDPQKRFPDAYVLSRRLQEVLNKFEMSTSEDTYAFSKTNNSSETPTVVQSGSEPEAGTGTLMQGLMRAQLESESTGSRLSQLFDNTFFLLGLLILVMVGGYFWFQERALSPQEMFEQSELILQQPENPEWYTARDKYLLPLLESHPDEWGTRVEDRLERIKTYELSTKAGITAKRRSRTAPQNEPQRFMMLAQHYLEIGNNSEAEHILAALVDVLNENPDQKEMRDLALQMLNQLRQDSRKNAERFVMLTQAMANADALAEEKKYKEAAALWNALIVLYEEDKAKAAQEFIRRAKENLANLPELNQTEQPQSEAQKANTPNE</sequence>
<dbReference type="KEGG" id="gaw:V144x_52570"/>
<dbReference type="Proteomes" id="UP000318704">
    <property type="component" value="Chromosome"/>
</dbReference>
<dbReference type="EMBL" id="CP037920">
    <property type="protein sequence ID" value="QDT99744.1"/>
    <property type="molecule type" value="Genomic_DNA"/>
</dbReference>
<feature type="binding site" evidence="7">
    <location>
        <position position="45"/>
    </location>
    <ligand>
        <name>ATP</name>
        <dbReference type="ChEBI" id="CHEBI:30616"/>
    </ligand>
</feature>
<evidence type="ECO:0000313" key="11">
    <source>
        <dbReference type="EMBL" id="QDT99744.1"/>
    </source>
</evidence>
<feature type="compositionally biased region" description="Polar residues" evidence="8">
    <location>
        <begin position="558"/>
        <end position="577"/>
    </location>
</feature>
<evidence type="ECO:0000256" key="1">
    <source>
        <dbReference type="ARBA" id="ARBA00012513"/>
    </source>
</evidence>
<dbReference type="SUPFAM" id="SSF56112">
    <property type="entry name" value="Protein kinase-like (PK-like)"/>
    <property type="match status" value="1"/>
</dbReference>
<evidence type="ECO:0000259" key="10">
    <source>
        <dbReference type="PROSITE" id="PS50011"/>
    </source>
</evidence>
<keyword evidence="3 11" id="KW-0808">Transferase</keyword>
<evidence type="ECO:0000256" key="7">
    <source>
        <dbReference type="PROSITE-ProRule" id="PRU10141"/>
    </source>
</evidence>
<keyword evidence="9" id="KW-0472">Membrane</keyword>
<dbReference type="Pfam" id="PF00069">
    <property type="entry name" value="Pkinase"/>
    <property type="match status" value="1"/>
</dbReference>
<dbReference type="Gene3D" id="1.10.510.10">
    <property type="entry name" value="Transferase(Phosphotransferase) domain 1"/>
    <property type="match status" value="1"/>
</dbReference>
<keyword evidence="9" id="KW-0812">Transmembrane</keyword>
<reference evidence="11 12" key="1">
    <citation type="submission" date="2019-03" db="EMBL/GenBank/DDBJ databases">
        <title>Deep-cultivation of Planctomycetes and their phenomic and genomic characterization uncovers novel biology.</title>
        <authorList>
            <person name="Wiegand S."/>
            <person name="Jogler M."/>
            <person name="Boedeker C."/>
            <person name="Pinto D."/>
            <person name="Vollmers J."/>
            <person name="Rivas-Marin E."/>
            <person name="Kohn T."/>
            <person name="Peeters S.H."/>
            <person name="Heuer A."/>
            <person name="Rast P."/>
            <person name="Oberbeckmann S."/>
            <person name="Bunk B."/>
            <person name="Jeske O."/>
            <person name="Meyerdierks A."/>
            <person name="Storesund J.E."/>
            <person name="Kallscheuer N."/>
            <person name="Luecker S."/>
            <person name="Lage O.M."/>
            <person name="Pohl T."/>
            <person name="Merkel B.J."/>
            <person name="Hornburger P."/>
            <person name="Mueller R.-W."/>
            <person name="Bruemmer F."/>
            <person name="Labrenz M."/>
            <person name="Spormann A.M."/>
            <person name="Op den Camp H."/>
            <person name="Overmann J."/>
            <person name="Amann R."/>
            <person name="Jetten M.S.M."/>
            <person name="Mascher T."/>
            <person name="Medema M.H."/>
            <person name="Devos D.P."/>
            <person name="Kaster A.-K."/>
            <person name="Ovreas L."/>
            <person name="Rohde M."/>
            <person name="Galperin M.Y."/>
            <person name="Jogler C."/>
        </authorList>
    </citation>
    <scope>NUCLEOTIDE SEQUENCE [LARGE SCALE GENOMIC DNA]</scope>
    <source>
        <strain evidence="11 12">V144</strain>
    </source>
</reference>
<gene>
    <name evidence="11" type="primary">pknB_13</name>
    <name evidence="11" type="ORF">V144x_52570</name>
</gene>
<evidence type="ECO:0000256" key="3">
    <source>
        <dbReference type="ARBA" id="ARBA00022679"/>
    </source>
</evidence>
<dbReference type="EC" id="2.7.11.1" evidence="1"/>
<dbReference type="PROSITE" id="PS00107">
    <property type="entry name" value="PROTEIN_KINASE_ATP"/>
    <property type="match status" value="1"/>
</dbReference>
<feature type="domain" description="Protein kinase" evidence="10">
    <location>
        <begin position="16"/>
        <end position="276"/>
    </location>
</feature>
<evidence type="ECO:0000256" key="9">
    <source>
        <dbReference type="SAM" id="Phobius"/>
    </source>
</evidence>
<organism evidence="11 12">
    <name type="scientific">Gimesia aquarii</name>
    <dbReference type="NCBI Taxonomy" id="2527964"/>
    <lineage>
        <taxon>Bacteria</taxon>
        <taxon>Pseudomonadati</taxon>
        <taxon>Planctomycetota</taxon>
        <taxon>Planctomycetia</taxon>
        <taxon>Planctomycetales</taxon>
        <taxon>Planctomycetaceae</taxon>
        <taxon>Gimesia</taxon>
    </lineage>
</organism>
<dbReference type="InterPro" id="IPR008271">
    <property type="entry name" value="Ser/Thr_kinase_AS"/>
</dbReference>
<evidence type="ECO:0000256" key="2">
    <source>
        <dbReference type="ARBA" id="ARBA00022527"/>
    </source>
</evidence>
<dbReference type="PROSITE" id="PS50011">
    <property type="entry name" value="PROTEIN_KINASE_DOM"/>
    <property type="match status" value="1"/>
</dbReference>
<keyword evidence="6 7" id="KW-0067">ATP-binding</keyword>
<dbReference type="PANTHER" id="PTHR43289:SF6">
    <property type="entry name" value="SERINE_THREONINE-PROTEIN KINASE NEKL-3"/>
    <property type="match status" value="1"/>
</dbReference>
<keyword evidence="9" id="KW-1133">Transmembrane helix</keyword>
<keyword evidence="2" id="KW-0723">Serine/threonine-protein kinase</keyword>
<dbReference type="InterPro" id="IPR011009">
    <property type="entry name" value="Kinase-like_dom_sf"/>
</dbReference>
<dbReference type="InterPro" id="IPR017441">
    <property type="entry name" value="Protein_kinase_ATP_BS"/>
</dbReference>
<feature type="region of interest" description="Disordered" evidence="8">
    <location>
        <begin position="554"/>
        <end position="577"/>
    </location>
</feature>
<dbReference type="PANTHER" id="PTHR43289">
    <property type="entry name" value="MITOGEN-ACTIVATED PROTEIN KINASE KINASE KINASE 20-RELATED"/>
    <property type="match status" value="1"/>
</dbReference>
<accession>A0A517W3A7</accession>